<proteinExistence type="predicted"/>
<keyword evidence="3" id="KW-1185">Reference proteome</keyword>
<dbReference type="AlphaFoldDB" id="A0A8K0VTC7"/>
<dbReference type="Proteomes" id="UP000813461">
    <property type="component" value="Unassembled WGS sequence"/>
</dbReference>
<name>A0A8K0VTC7_9PLEO</name>
<evidence type="ECO:0000256" key="1">
    <source>
        <dbReference type="SAM" id="Phobius"/>
    </source>
</evidence>
<feature type="non-terminal residue" evidence="2">
    <location>
        <position position="73"/>
    </location>
</feature>
<evidence type="ECO:0000313" key="3">
    <source>
        <dbReference type="Proteomes" id="UP000813461"/>
    </source>
</evidence>
<feature type="transmembrane region" description="Helical" evidence="1">
    <location>
        <begin position="36"/>
        <end position="55"/>
    </location>
</feature>
<gene>
    <name evidence="2" type="ORF">FB567DRAFT_597981</name>
</gene>
<dbReference type="OrthoDB" id="58557at2759"/>
<sequence length="73" mass="8224">MAAGNFTLEPGQYHPYYPIEAQIAGYLANKWNTFELVSMFSALCAGIFGITYVLVKRIRPNLSNGDLSTIMWF</sequence>
<accession>A0A8K0VTC7</accession>
<reference evidence="2" key="1">
    <citation type="journal article" date="2021" name="Nat. Commun.">
        <title>Genetic determinants of endophytism in the Arabidopsis root mycobiome.</title>
        <authorList>
            <person name="Mesny F."/>
            <person name="Miyauchi S."/>
            <person name="Thiergart T."/>
            <person name="Pickel B."/>
            <person name="Atanasova L."/>
            <person name="Karlsson M."/>
            <person name="Huettel B."/>
            <person name="Barry K.W."/>
            <person name="Haridas S."/>
            <person name="Chen C."/>
            <person name="Bauer D."/>
            <person name="Andreopoulos W."/>
            <person name="Pangilinan J."/>
            <person name="LaButti K."/>
            <person name="Riley R."/>
            <person name="Lipzen A."/>
            <person name="Clum A."/>
            <person name="Drula E."/>
            <person name="Henrissat B."/>
            <person name="Kohler A."/>
            <person name="Grigoriev I.V."/>
            <person name="Martin F.M."/>
            <person name="Hacquard S."/>
        </authorList>
    </citation>
    <scope>NUCLEOTIDE SEQUENCE</scope>
    <source>
        <strain evidence="2">MPI-SDFR-AT-0120</strain>
    </source>
</reference>
<protein>
    <submittedName>
        <fullName evidence="2">Uncharacterized protein</fullName>
    </submittedName>
</protein>
<keyword evidence="1" id="KW-1133">Transmembrane helix</keyword>
<comment type="caution">
    <text evidence="2">The sequence shown here is derived from an EMBL/GenBank/DDBJ whole genome shotgun (WGS) entry which is preliminary data.</text>
</comment>
<organism evidence="2 3">
    <name type="scientific">Paraphoma chrysanthemicola</name>
    <dbReference type="NCBI Taxonomy" id="798071"/>
    <lineage>
        <taxon>Eukaryota</taxon>
        <taxon>Fungi</taxon>
        <taxon>Dikarya</taxon>
        <taxon>Ascomycota</taxon>
        <taxon>Pezizomycotina</taxon>
        <taxon>Dothideomycetes</taxon>
        <taxon>Pleosporomycetidae</taxon>
        <taxon>Pleosporales</taxon>
        <taxon>Pleosporineae</taxon>
        <taxon>Phaeosphaeriaceae</taxon>
        <taxon>Paraphoma</taxon>
    </lineage>
</organism>
<keyword evidence="1" id="KW-0472">Membrane</keyword>
<dbReference type="EMBL" id="JAGMVJ010000024">
    <property type="protein sequence ID" value="KAH7071581.1"/>
    <property type="molecule type" value="Genomic_DNA"/>
</dbReference>
<keyword evidence="1" id="KW-0812">Transmembrane</keyword>
<evidence type="ECO:0000313" key="2">
    <source>
        <dbReference type="EMBL" id="KAH7071581.1"/>
    </source>
</evidence>